<evidence type="ECO:0000256" key="4">
    <source>
        <dbReference type="ARBA" id="ARBA00021096"/>
    </source>
</evidence>
<evidence type="ECO:0000256" key="2">
    <source>
        <dbReference type="ARBA" id="ARBA00004448"/>
    </source>
</evidence>
<feature type="transmembrane region" description="Helical" evidence="18">
    <location>
        <begin position="267"/>
        <end position="286"/>
    </location>
</feature>
<dbReference type="PANTHER" id="PTHR42829:SF2">
    <property type="entry name" value="NADH-UBIQUINONE OXIDOREDUCTASE CHAIN 5"/>
    <property type="match status" value="1"/>
</dbReference>
<evidence type="ECO:0000256" key="12">
    <source>
        <dbReference type="ARBA" id="ARBA00023027"/>
    </source>
</evidence>
<feature type="transmembrane region" description="Helical" evidence="18">
    <location>
        <begin position="49"/>
        <end position="79"/>
    </location>
</feature>
<evidence type="ECO:0000259" key="19">
    <source>
        <dbReference type="Pfam" id="PF00361"/>
    </source>
</evidence>
<feature type="transmembrane region" description="Helical" evidence="18">
    <location>
        <begin position="328"/>
        <end position="352"/>
    </location>
</feature>
<dbReference type="PANTHER" id="PTHR42829">
    <property type="entry name" value="NADH-UBIQUINONE OXIDOREDUCTASE CHAIN 5"/>
    <property type="match status" value="1"/>
</dbReference>
<evidence type="ECO:0000256" key="13">
    <source>
        <dbReference type="ARBA" id="ARBA00023075"/>
    </source>
</evidence>
<feature type="transmembrane region" description="Helical" evidence="18">
    <location>
        <begin position="444"/>
        <end position="466"/>
    </location>
</feature>
<keyword evidence="9" id="KW-1278">Translocase</keyword>
<dbReference type="GO" id="GO:0005743">
    <property type="term" value="C:mitochondrial inner membrane"/>
    <property type="evidence" value="ECO:0007669"/>
    <property type="project" value="UniProtKB-SubCell"/>
</dbReference>
<evidence type="ECO:0000256" key="18">
    <source>
        <dbReference type="SAM" id="Phobius"/>
    </source>
</evidence>
<evidence type="ECO:0000256" key="8">
    <source>
        <dbReference type="ARBA" id="ARBA00022792"/>
    </source>
</evidence>
<dbReference type="InterPro" id="IPR001750">
    <property type="entry name" value="ND/Mrp_TM"/>
</dbReference>
<dbReference type="Pfam" id="PF00361">
    <property type="entry name" value="Proton_antipo_M"/>
    <property type="match status" value="1"/>
</dbReference>
<dbReference type="PRINTS" id="PR01434">
    <property type="entry name" value="NADHDHGNASE5"/>
</dbReference>
<dbReference type="InterPro" id="IPR010934">
    <property type="entry name" value="NADH_DH_su5_C"/>
</dbReference>
<evidence type="ECO:0000256" key="1">
    <source>
        <dbReference type="ARBA" id="ARBA00003257"/>
    </source>
</evidence>
<feature type="transmembrane region" description="Helical" evidence="18">
    <location>
        <begin position="292"/>
        <end position="316"/>
    </location>
</feature>
<dbReference type="GO" id="GO:0008137">
    <property type="term" value="F:NADH dehydrogenase (ubiquinone) activity"/>
    <property type="evidence" value="ECO:0007669"/>
    <property type="project" value="UniProtKB-EC"/>
</dbReference>
<organism evidence="21">
    <name type="scientific">Graphocephala sp. EMHAU-2015-Zz052315</name>
    <dbReference type="NCBI Taxonomy" id="2036855"/>
    <lineage>
        <taxon>Eukaryota</taxon>
        <taxon>Metazoa</taxon>
        <taxon>Ecdysozoa</taxon>
        <taxon>Arthropoda</taxon>
        <taxon>Hexapoda</taxon>
        <taxon>Insecta</taxon>
        <taxon>Pterygota</taxon>
        <taxon>Neoptera</taxon>
        <taxon>Paraneoptera</taxon>
        <taxon>Hemiptera</taxon>
        <taxon>Auchenorrhyncha</taxon>
        <taxon>Membracoidea</taxon>
        <taxon>Cicadellidae</taxon>
        <taxon>Cicadellinae</taxon>
        <taxon>Cicadellini</taxon>
        <taxon>Graphocephala</taxon>
    </lineage>
</organism>
<evidence type="ECO:0000256" key="16">
    <source>
        <dbReference type="ARBA" id="ARBA00031027"/>
    </source>
</evidence>
<keyword evidence="12" id="KW-0520">NAD</keyword>
<feature type="domain" description="NADH dehydrogenase subunit 5 C-terminal" evidence="20">
    <location>
        <begin position="388"/>
        <end position="558"/>
    </location>
</feature>
<keyword evidence="6" id="KW-0679">Respiratory chain</keyword>
<geneLocation type="mitochondrion" evidence="21"/>
<feature type="domain" description="NADH:quinone oxidoreductase/Mrp antiporter transmembrane" evidence="19">
    <location>
        <begin position="108"/>
        <end position="378"/>
    </location>
</feature>
<feature type="transmembrane region" description="Helical" evidence="18">
    <location>
        <begin position="7"/>
        <end position="29"/>
    </location>
</feature>
<evidence type="ECO:0000256" key="9">
    <source>
        <dbReference type="ARBA" id="ARBA00022967"/>
    </source>
</evidence>
<evidence type="ECO:0000256" key="3">
    <source>
        <dbReference type="ARBA" id="ARBA00012944"/>
    </source>
</evidence>
<keyword evidence="15 18" id="KW-0472">Membrane</keyword>
<dbReference type="Pfam" id="PF06455">
    <property type="entry name" value="NADH5_C"/>
    <property type="match status" value="1"/>
</dbReference>
<comment type="function">
    <text evidence="1">Core subunit of the mitochondrial membrane respiratory chain NADH dehydrogenase (Complex I) that is believed to belong to the minimal assembly required for catalysis. Complex I functions in the transfer of electrons from NADH to the respiratory chain. The immediate electron acceptor for the enzyme is believed to be ubiquinone.</text>
</comment>
<dbReference type="EC" id="7.1.1.2" evidence="3"/>
<keyword evidence="5" id="KW-0813">Transport</keyword>
<keyword evidence="14 21" id="KW-0496">Mitochondrion</keyword>
<name>A0A343K1D2_9HEMI</name>
<gene>
    <name evidence="21" type="primary">nad5</name>
</gene>
<feature type="transmembrane region" description="Helical" evidence="18">
    <location>
        <begin position="415"/>
        <end position="438"/>
    </location>
</feature>
<dbReference type="GO" id="GO:0042773">
    <property type="term" value="P:ATP synthesis coupled electron transport"/>
    <property type="evidence" value="ECO:0007669"/>
    <property type="project" value="InterPro"/>
</dbReference>
<protein>
    <recommendedName>
        <fullName evidence="4">NADH-ubiquinone oxidoreductase chain 5</fullName>
        <ecNumber evidence="3">7.1.1.2</ecNumber>
    </recommendedName>
    <alternativeName>
        <fullName evidence="16">NADH dehydrogenase subunit 5</fullName>
    </alternativeName>
</protein>
<feature type="transmembrane region" description="Helical" evidence="18">
    <location>
        <begin position="91"/>
        <end position="117"/>
    </location>
</feature>
<evidence type="ECO:0000256" key="5">
    <source>
        <dbReference type="ARBA" id="ARBA00022448"/>
    </source>
</evidence>
<evidence type="ECO:0000256" key="15">
    <source>
        <dbReference type="ARBA" id="ARBA00023136"/>
    </source>
</evidence>
<evidence type="ECO:0000256" key="17">
    <source>
        <dbReference type="ARBA" id="ARBA00049551"/>
    </source>
</evidence>
<evidence type="ECO:0000259" key="20">
    <source>
        <dbReference type="Pfam" id="PF06455"/>
    </source>
</evidence>
<feature type="transmembrane region" description="Helical" evidence="18">
    <location>
        <begin position="214"/>
        <end position="234"/>
    </location>
</feature>
<evidence type="ECO:0000313" key="21">
    <source>
        <dbReference type="EMBL" id="ATC73040.1"/>
    </source>
</evidence>
<dbReference type="GO" id="GO:0015990">
    <property type="term" value="P:electron transport coupled proton transport"/>
    <property type="evidence" value="ECO:0007669"/>
    <property type="project" value="TreeGrafter"/>
</dbReference>
<dbReference type="AlphaFoldDB" id="A0A343K1D2"/>
<dbReference type="EMBL" id="KX437740">
    <property type="protein sequence ID" value="ATC73040.1"/>
    <property type="molecule type" value="Genomic_DNA"/>
</dbReference>
<feature type="transmembrane region" description="Helical" evidence="18">
    <location>
        <begin position="123"/>
        <end position="143"/>
    </location>
</feature>
<feature type="transmembrane region" description="Helical" evidence="18">
    <location>
        <begin position="372"/>
        <end position="394"/>
    </location>
</feature>
<evidence type="ECO:0000256" key="6">
    <source>
        <dbReference type="ARBA" id="ARBA00022660"/>
    </source>
</evidence>
<keyword evidence="8" id="KW-0999">Mitochondrion inner membrane</keyword>
<comment type="subcellular location">
    <subcellularLocation>
        <location evidence="2">Mitochondrion inner membrane</location>
        <topology evidence="2">Multi-pass membrane protein</topology>
    </subcellularLocation>
</comment>
<keyword evidence="11 18" id="KW-1133">Transmembrane helix</keyword>
<reference evidence="21" key="1">
    <citation type="journal article" date="2017" name="Zool. J. Linn. Soc.">
        <title>Insufficient power of mitogenomic data in resolving the auchenorrhynchan monophyly.</title>
        <authorList>
            <person name="Song N."/>
            <person name="Cai W."/>
            <person name="Li H."/>
        </authorList>
    </citation>
    <scope>NUCLEOTIDE SEQUENCE</scope>
</reference>
<keyword evidence="10" id="KW-0249">Electron transport</keyword>
<feature type="transmembrane region" description="Helical" evidence="18">
    <location>
        <begin position="535"/>
        <end position="556"/>
    </location>
</feature>
<feature type="transmembrane region" description="Helical" evidence="18">
    <location>
        <begin position="478"/>
        <end position="501"/>
    </location>
</feature>
<proteinExistence type="predicted"/>
<evidence type="ECO:0000256" key="7">
    <source>
        <dbReference type="ARBA" id="ARBA00022692"/>
    </source>
</evidence>
<sequence>MIKINFYFYWFLIMISISLIFFTIGLMYIFSDYSLLLEFKIFSFNSVPIYYVIMFDWISLLFCSVVLLISSMVILYSINYIGINTYSSNRFLFLVILFILSMMLMILSPNLISIMLGWDGLGLVSYCLVIYYSSVKSYLAGLITCLTNRLGDIGLLVSICWIMSYGSWHFMYYKDMYENYIFYLIIISCFTKSAQIPFSCWLPAAMAAPTPVSSLVHSSTLVTAGVYLLIRFYNSYNFNNYLFLFISMMTMFFSSMCASYEFDLKKIIALSTLSQLGLMMSSLFFGMMDLSFFHLLTHAMFKSLLFLCAGIFIFYMNDNQDIRMMGSVCIFMPFTTSCFNISSLTLCGIPFLSGFYSKDFLMENMSFMSLNFLVFFMFYFSLGLTACYSSRLFYYSMICSYKFMPLNFINDSFSLMKVSIFILTLFSIFTGGALMWMINFDLNFIILPLKIKFMCLLIVIMGLWFGLELCNFNYFFNLKYYLFNSYMWFMFGYSFFVYKYIYKYSLINSYQVSSWGEYYGGYGLSFYLLKISNSIQYYSSNNLKMFLLSFLMWFIYMI</sequence>
<accession>A0A343K1D2</accession>
<evidence type="ECO:0000256" key="11">
    <source>
        <dbReference type="ARBA" id="ARBA00022989"/>
    </source>
</evidence>
<feature type="transmembrane region" description="Helical" evidence="18">
    <location>
        <begin position="240"/>
        <end position="260"/>
    </location>
</feature>
<evidence type="ECO:0000256" key="10">
    <source>
        <dbReference type="ARBA" id="ARBA00022982"/>
    </source>
</evidence>
<feature type="transmembrane region" description="Helical" evidence="18">
    <location>
        <begin position="180"/>
        <end position="202"/>
    </location>
</feature>
<dbReference type="InterPro" id="IPR003945">
    <property type="entry name" value="NU5C-like"/>
</dbReference>
<feature type="transmembrane region" description="Helical" evidence="18">
    <location>
        <begin position="150"/>
        <end position="168"/>
    </location>
</feature>
<keyword evidence="7 18" id="KW-0812">Transmembrane</keyword>
<evidence type="ECO:0000256" key="14">
    <source>
        <dbReference type="ARBA" id="ARBA00023128"/>
    </source>
</evidence>
<keyword evidence="13" id="KW-0830">Ubiquinone</keyword>
<dbReference type="GO" id="GO:0003954">
    <property type="term" value="F:NADH dehydrogenase activity"/>
    <property type="evidence" value="ECO:0007669"/>
    <property type="project" value="TreeGrafter"/>
</dbReference>
<comment type="catalytic activity">
    <reaction evidence="17">
        <text>a ubiquinone + NADH + 5 H(+)(in) = a ubiquinol + NAD(+) + 4 H(+)(out)</text>
        <dbReference type="Rhea" id="RHEA:29091"/>
        <dbReference type="Rhea" id="RHEA-COMP:9565"/>
        <dbReference type="Rhea" id="RHEA-COMP:9566"/>
        <dbReference type="ChEBI" id="CHEBI:15378"/>
        <dbReference type="ChEBI" id="CHEBI:16389"/>
        <dbReference type="ChEBI" id="CHEBI:17976"/>
        <dbReference type="ChEBI" id="CHEBI:57540"/>
        <dbReference type="ChEBI" id="CHEBI:57945"/>
        <dbReference type="EC" id="7.1.1.2"/>
    </reaction>
</comment>